<name>A0A6B0RV50_9CETA</name>
<gene>
    <name evidence="1" type="ORF">E5288_WYG017925</name>
</gene>
<reference evidence="1" key="1">
    <citation type="submission" date="2019-10" db="EMBL/GenBank/DDBJ databases">
        <title>The sequence and de novo assembly of the wild yak genome.</title>
        <authorList>
            <person name="Liu Y."/>
        </authorList>
    </citation>
    <scope>NUCLEOTIDE SEQUENCE [LARGE SCALE GENOMIC DNA]</scope>
    <source>
        <strain evidence="1">WY2019</strain>
    </source>
</reference>
<dbReference type="AlphaFoldDB" id="A0A6B0RV50"/>
<keyword evidence="2" id="KW-1185">Reference proteome</keyword>
<sequence>MLGERGREAQALDLMQFSQVENSKMEYESRTNKRRDFSKWHRGIAISQHYPNFGPQSGRYAVERHVGQQTLMSSSLAAAVQDENDLKSIRYMKRRTRKPEFFLPDLYQLPAVQLAMQHPFDQRIQSCLEDSPVANMIGTLFKTEAS</sequence>
<organism evidence="1 2">
    <name type="scientific">Bos mutus</name>
    <name type="common">wild yak</name>
    <dbReference type="NCBI Taxonomy" id="72004"/>
    <lineage>
        <taxon>Eukaryota</taxon>
        <taxon>Metazoa</taxon>
        <taxon>Chordata</taxon>
        <taxon>Craniata</taxon>
        <taxon>Vertebrata</taxon>
        <taxon>Euteleostomi</taxon>
        <taxon>Mammalia</taxon>
        <taxon>Eutheria</taxon>
        <taxon>Laurasiatheria</taxon>
        <taxon>Artiodactyla</taxon>
        <taxon>Ruminantia</taxon>
        <taxon>Pecora</taxon>
        <taxon>Bovidae</taxon>
        <taxon>Bovinae</taxon>
        <taxon>Bos</taxon>
    </lineage>
</organism>
<dbReference type="EMBL" id="VBQZ03000097">
    <property type="protein sequence ID" value="MXQ93715.1"/>
    <property type="molecule type" value="Genomic_DNA"/>
</dbReference>
<accession>A0A6B0RV50</accession>
<comment type="caution">
    <text evidence="1">The sequence shown here is derived from an EMBL/GenBank/DDBJ whole genome shotgun (WGS) entry which is preliminary data.</text>
</comment>
<evidence type="ECO:0000313" key="1">
    <source>
        <dbReference type="EMBL" id="MXQ93715.1"/>
    </source>
</evidence>
<evidence type="ECO:0000313" key="2">
    <source>
        <dbReference type="Proteomes" id="UP000322234"/>
    </source>
</evidence>
<proteinExistence type="predicted"/>
<protein>
    <submittedName>
        <fullName evidence="1">Uncharacterized protein</fullName>
    </submittedName>
</protein>
<dbReference type="Proteomes" id="UP000322234">
    <property type="component" value="Unassembled WGS sequence"/>
</dbReference>